<dbReference type="Proteomes" id="UP000054359">
    <property type="component" value="Unassembled WGS sequence"/>
</dbReference>
<protein>
    <submittedName>
        <fullName evidence="10">Transcription initiation factor TFIID subunit 1</fullName>
    </submittedName>
</protein>
<dbReference type="InterPro" id="IPR018359">
    <property type="entry name" value="Bromodomain_CS"/>
</dbReference>
<evidence type="ECO:0000256" key="5">
    <source>
        <dbReference type="ARBA" id="ARBA00023163"/>
    </source>
</evidence>
<dbReference type="PANTHER" id="PTHR13900">
    <property type="entry name" value="TRANSCRIPTION INITIATION FACTOR TFIID"/>
    <property type="match status" value="1"/>
</dbReference>
<dbReference type="OrthoDB" id="5752at2759"/>
<reference evidence="10 11" key="1">
    <citation type="submission" date="2013-11" db="EMBL/GenBank/DDBJ databases">
        <title>Genome sequencing of Stegodyphus mimosarum.</title>
        <authorList>
            <person name="Bechsgaard J."/>
        </authorList>
    </citation>
    <scope>NUCLEOTIDE SEQUENCE [LARGE SCALE GENOMIC DNA]</scope>
</reference>
<dbReference type="InterPro" id="IPR040240">
    <property type="entry name" value="TAF1"/>
</dbReference>
<keyword evidence="6" id="KW-0539">Nucleus</keyword>
<feature type="domain" description="Bromo" evidence="9">
    <location>
        <begin position="1207"/>
        <end position="1277"/>
    </location>
</feature>
<organism evidence="10 11">
    <name type="scientific">Stegodyphus mimosarum</name>
    <name type="common">African social velvet spider</name>
    <dbReference type="NCBI Taxonomy" id="407821"/>
    <lineage>
        <taxon>Eukaryota</taxon>
        <taxon>Metazoa</taxon>
        <taxon>Ecdysozoa</taxon>
        <taxon>Arthropoda</taxon>
        <taxon>Chelicerata</taxon>
        <taxon>Arachnida</taxon>
        <taxon>Araneae</taxon>
        <taxon>Araneomorphae</taxon>
        <taxon>Entelegynae</taxon>
        <taxon>Eresoidea</taxon>
        <taxon>Eresidae</taxon>
        <taxon>Stegodyphus</taxon>
    </lineage>
</organism>
<dbReference type="PANTHER" id="PTHR13900:SF0">
    <property type="entry name" value="TRANSCRIPTION INITIATION FACTOR TFIID SUBUNIT 1"/>
    <property type="match status" value="1"/>
</dbReference>
<feature type="non-terminal residue" evidence="10">
    <location>
        <position position="1699"/>
    </location>
</feature>
<accession>A0A087UK50</accession>
<feature type="coiled-coil region" evidence="8">
    <location>
        <begin position="1023"/>
        <end position="1057"/>
    </location>
</feature>
<dbReference type="PROSITE" id="PS50014">
    <property type="entry name" value="BROMODOMAIN_2"/>
    <property type="match status" value="2"/>
</dbReference>
<dbReference type="Pfam" id="PF12157">
    <property type="entry name" value="DUF3591"/>
    <property type="match status" value="1"/>
</dbReference>
<dbReference type="Pfam" id="PF06784">
    <property type="entry name" value="UPF0240"/>
    <property type="match status" value="1"/>
</dbReference>
<dbReference type="GO" id="GO:0003743">
    <property type="term" value="F:translation initiation factor activity"/>
    <property type="evidence" value="ECO:0007669"/>
    <property type="project" value="UniProtKB-KW"/>
</dbReference>
<dbReference type="PRINTS" id="PR00503">
    <property type="entry name" value="BROMODOMAIN"/>
</dbReference>
<gene>
    <name evidence="10" type="ORF">X975_04525</name>
</gene>
<dbReference type="GO" id="GO:0016251">
    <property type="term" value="F:RNA polymerase II general transcription initiation factor activity"/>
    <property type="evidence" value="ECO:0007669"/>
    <property type="project" value="InterPro"/>
</dbReference>
<dbReference type="GO" id="GO:0032981">
    <property type="term" value="P:mitochondrial respiratory chain complex I assembly"/>
    <property type="evidence" value="ECO:0007669"/>
    <property type="project" value="InterPro"/>
</dbReference>
<evidence type="ECO:0000259" key="9">
    <source>
        <dbReference type="PROSITE" id="PS50014"/>
    </source>
</evidence>
<dbReference type="InterPro" id="IPR036427">
    <property type="entry name" value="Bromodomain-like_sf"/>
</dbReference>
<dbReference type="GO" id="GO:0051123">
    <property type="term" value="P:RNA polymerase II preinitiation complex assembly"/>
    <property type="evidence" value="ECO:0007669"/>
    <property type="project" value="TreeGrafter"/>
</dbReference>
<comment type="similarity">
    <text evidence="2">Belongs to the TAF1 family.</text>
</comment>
<dbReference type="GO" id="GO:0017025">
    <property type="term" value="F:TBP-class protein binding"/>
    <property type="evidence" value="ECO:0007669"/>
    <property type="project" value="InterPro"/>
</dbReference>
<evidence type="ECO:0000256" key="8">
    <source>
        <dbReference type="SAM" id="Coils"/>
    </source>
</evidence>
<feature type="domain" description="Bromo" evidence="9">
    <location>
        <begin position="1329"/>
        <end position="1399"/>
    </location>
</feature>
<evidence type="ECO:0000256" key="4">
    <source>
        <dbReference type="ARBA" id="ARBA00023117"/>
    </source>
</evidence>
<evidence type="ECO:0000313" key="10">
    <source>
        <dbReference type="EMBL" id="KFM77739.1"/>
    </source>
</evidence>
<keyword evidence="10" id="KW-0648">Protein biosynthesis</keyword>
<evidence type="ECO:0000256" key="1">
    <source>
        <dbReference type="ARBA" id="ARBA00004123"/>
    </source>
</evidence>
<dbReference type="GO" id="GO:0005739">
    <property type="term" value="C:mitochondrion"/>
    <property type="evidence" value="ECO:0007669"/>
    <property type="project" value="GOC"/>
</dbReference>
<dbReference type="GO" id="GO:0004402">
    <property type="term" value="F:histone acetyltransferase activity"/>
    <property type="evidence" value="ECO:0007669"/>
    <property type="project" value="InterPro"/>
</dbReference>
<evidence type="ECO:0000256" key="6">
    <source>
        <dbReference type="ARBA" id="ARBA00023242"/>
    </source>
</evidence>
<dbReference type="InterPro" id="IPR001487">
    <property type="entry name" value="Bromodomain"/>
</dbReference>
<dbReference type="Pfam" id="PF00439">
    <property type="entry name" value="Bromodomain"/>
    <property type="match status" value="2"/>
</dbReference>
<dbReference type="GO" id="GO:0005669">
    <property type="term" value="C:transcription factor TFIID complex"/>
    <property type="evidence" value="ECO:0007669"/>
    <property type="project" value="InterPro"/>
</dbReference>
<dbReference type="SMART" id="SM00297">
    <property type="entry name" value="BROMO"/>
    <property type="match status" value="2"/>
</dbReference>
<evidence type="ECO:0000256" key="3">
    <source>
        <dbReference type="ARBA" id="ARBA00023015"/>
    </source>
</evidence>
<dbReference type="Pfam" id="PF15288">
    <property type="entry name" value="zf-CCHC_6"/>
    <property type="match status" value="1"/>
</dbReference>
<keyword evidence="10" id="KW-0396">Initiation factor</keyword>
<comment type="subcellular location">
    <subcellularLocation>
        <location evidence="1">Nucleus</location>
    </subcellularLocation>
</comment>
<keyword evidence="5" id="KW-0804">Transcription</keyword>
<evidence type="ECO:0000256" key="2">
    <source>
        <dbReference type="ARBA" id="ARBA00009064"/>
    </source>
</evidence>
<dbReference type="OMA" id="TYDYGFK"/>
<name>A0A087UK50_STEMI</name>
<dbReference type="InterPro" id="IPR009622">
    <property type="entry name" value="NDUFAF4"/>
</dbReference>
<dbReference type="SUPFAM" id="SSF47370">
    <property type="entry name" value="Bromodomain"/>
    <property type="match status" value="2"/>
</dbReference>
<keyword evidence="8" id="KW-0175">Coiled coil</keyword>
<keyword evidence="3" id="KW-0805">Transcription regulation</keyword>
<sequence>MDLCVMDKISEKTAEPVIHENLISIEPENSSVNCFSKECVGTESRDVVDRDRITQSKPLAYVLPAKYQNVDVREFYPEFRENANLRFLRLGLGKKSSDPDIWRSVRKRSELKKKNKKPDAEEIISPESDWSVESDEEKIFLQQKECVSDISYDVPLNNSWRFGPAKLWYDMVEVPETAETYDYGFKLKQCSDEHLPSDDDLHDDAFLMVAQQDWENDVIWDGDEVKEEVMKNVYNPNKIAGWVPINADRTVSSYREHLKPLSSQPERAFKYGFLNFNKISKANTEEKREMYSIFPEENPHLLYDRWEDDVIWDYEAMNRISGPKNLEINDSNIILEIPEDLPSNVDNFEPVKDHKDRKYRPFMKQNEEESELLNPVNKKNDFYNISNDEYYNSKMTEDTALKLGYAGSVLPHSIPALELHASFFPTYMGPLKLRRFHRPALKQYSHGPLSQIKFHGVYSLTSFIKEKKKQRQCELEESGGGEMFFMRTSDDLSGKDAELVLFEFSEEHPPLMNQIGMASRVRNYYRRKPGKDSALVEYKYGETTYAHTSPFLGSLLPGQSLQAYENNLFRSPIYEHAIENTDFLIIRTRTGYFIREVETVFTVGQQLPLVEVPAPKSEKANNFIRDFLMVFIYRLFWKSEDNPRRIKMEDIRKAFPSHREFNIRKRLNLCADFQRTGFDSKFWVLKSSFRLPSEDEIREIVSPEQCCAYYSMLAAEQRLKDAGYGDKFLLMDEEETDNLQNKIDDEVKAAPWNTTQAFISAVRGKCLLDLLGAADPTGCGEGFSYVKIPNKPHWIKEENNILNPAKRLVKGTDADLRRLSLNSAKKLLKTFNVPEHEIKKLTRWQIIDVVRTLSTEQAKLGEEGVTKFARGNFFSQAEHLRKYKEECQRLFDLQNRVLSSNEVLSTEEDSSSEGDSDLEEMGKHLESIISNKKSLRELSHECEEAERKELQKLMTSESISEENQKCKSEKSNSGFEGKILRIYRTYQENGYTYERVETVRKSEVIKLYTKIRDTKDDEFIKNFALDEARKEECRRERRRLQDQLRRLRRKELKEREAKEPQKKKVKIDSPSLFKVKCGACGATGHMRTNKACPLYQSSPTLPPIQVAMTEEQEEAEEKAGLVDQNLIKLDETKIIVSKQLLKRADEVRRKALVLKIPKEAVSSSKKKRNYEVTSSDYMSAPKFVNRKRIDPVVSLSVIFENLINEIKSLPDTQPFWFPVSVKQASNYHSIITKPMDLQTMREKARKQQYKCRKDFLADINQILENSSTYNGTHSFLTITAHTMLNHCIKNFTENEEKLMQLEKAINPLLDDDQVAFSFILERIVSDQLKAVPESWPFHKPVEKRSAKGYYEIIKNPMDLDTIIRNCKSHKYKTRSAFLCDVELIFMNSETFNGAESPFTKIAQNIVNACKVSLEMYEPQLQSLELGIKNSENSDLNNVMISKRDKTSENQIELCSSDDSCVDVESVGSSHKSYEKGNMSSDRSDFDVEIVDKSRLQVSPYEQFPLYDGHEERSNSSSSPPVFSESQSLLYNGIQDSESIGNYKDLQEDLEKKPTDLLDRLKIVKVASESAEQVKKDAHALPQNREAHGVPLFGFEEPKVIPEGRCTLRQALEFITNNQTDSTVHSVQSIARTYRMKESDVENIVKNFNVFRLYLNRDAKSKVVRKQLESLGVKDVVQPLYKSKFANESAIQSSLPDQKK</sequence>
<dbReference type="STRING" id="407821.A0A087UK50"/>
<dbReference type="InterPro" id="IPR041670">
    <property type="entry name" value="Znf-CCHC_6"/>
</dbReference>
<dbReference type="Gene3D" id="1.20.920.10">
    <property type="entry name" value="Bromodomain-like"/>
    <property type="match status" value="2"/>
</dbReference>
<keyword evidence="4 7" id="KW-0103">Bromodomain</keyword>
<dbReference type="PROSITE" id="PS00633">
    <property type="entry name" value="BROMODOMAIN_1"/>
    <property type="match status" value="1"/>
</dbReference>
<dbReference type="InterPro" id="IPR022591">
    <property type="entry name" value="TAF1_HAT_dom"/>
</dbReference>
<proteinExistence type="inferred from homology"/>
<dbReference type="EMBL" id="KK120198">
    <property type="protein sequence ID" value="KFM77739.1"/>
    <property type="molecule type" value="Genomic_DNA"/>
</dbReference>
<keyword evidence="11" id="KW-1185">Reference proteome</keyword>
<evidence type="ECO:0000256" key="7">
    <source>
        <dbReference type="PROSITE-ProRule" id="PRU00035"/>
    </source>
</evidence>
<evidence type="ECO:0000313" key="11">
    <source>
        <dbReference type="Proteomes" id="UP000054359"/>
    </source>
</evidence>